<protein>
    <submittedName>
        <fullName evidence="1">Uncharacterized protein</fullName>
    </submittedName>
</protein>
<dbReference type="GeneID" id="46912056"/>
<evidence type="ECO:0000313" key="2">
    <source>
        <dbReference type="Proteomes" id="UP000182567"/>
    </source>
</evidence>
<sequence>MSTKIYNGLILQDSSIEQALKHLVSIKPRCVDAAEKAAAKVCAREMTFSVDLAANFCVLGEKIQPYRTWKLIEKFDLPKVSVLGKGVRNTEWDFTFDVCLIPANGNVLAIYSVESDLGYREALLSVGFKDYHYQNSTDRPEDISEDEWVSRQEAWDSALPGRTAPGAAGLIYSVVSWDDYSLVFYNPSLIHAQIPSTEHRKSRVARRLSELEICASQPKVPLSEIIDRILERVPLRQPDVLLGEIRSEY</sequence>
<dbReference type="AlphaFoldDB" id="A0A1J0EUP4"/>
<evidence type="ECO:0000313" key="1">
    <source>
        <dbReference type="EMBL" id="APC19508.1"/>
    </source>
</evidence>
<geneLocation type="plasmid" evidence="1">
    <name>unnamed1</name>
</geneLocation>
<proteinExistence type="predicted"/>
<dbReference type="EMBL" id="CP017887">
    <property type="protein sequence ID" value="APC19508.1"/>
    <property type="molecule type" value="Genomic_DNA"/>
</dbReference>
<dbReference type="RefSeq" id="WP_071556013.1">
    <property type="nucleotide sequence ID" value="NZ_CP017887.1"/>
</dbReference>
<dbReference type="Proteomes" id="UP000182567">
    <property type="component" value="Plasmid unnamed1"/>
</dbReference>
<organism evidence="1 2">
    <name type="scientific">Pseudomonas frederiksbergensis</name>
    <dbReference type="NCBI Taxonomy" id="104087"/>
    <lineage>
        <taxon>Bacteria</taxon>
        <taxon>Pseudomonadati</taxon>
        <taxon>Pseudomonadota</taxon>
        <taxon>Gammaproteobacteria</taxon>
        <taxon>Pseudomonadales</taxon>
        <taxon>Pseudomonadaceae</taxon>
        <taxon>Pseudomonas</taxon>
    </lineage>
</organism>
<gene>
    <name evidence="1" type="ORF">BLL42_27640</name>
</gene>
<keyword evidence="1" id="KW-0614">Plasmid</keyword>
<reference evidence="2" key="1">
    <citation type="submission" date="2016-10" db="EMBL/GenBank/DDBJ databases">
        <title>Pseudomonas frederiksbergensis ERGS4:02 complete genome.</title>
        <authorList>
            <person name="Kumar R."/>
            <person name="Acharya V."/>
            <person name="Singh D."/>
        </authorList>
    </citation>
    <scope>NUCLEOTIDE SEQUENCE [LARGE SCALE GENOMIC DNA]</scope>
    <source>
        <strain evidence="2">ERGS4:02</strain>
        <plasmid evidence="2">Plasmid unnamed1</plasmid>
    </source>
</reference>
<dbReference type="OrthoDB" id="6924138at2"/>
<accession>A0A1J0EUP4</accession>
<name>A0A1J0EUP4_9PSED</name>